<dbReference type="EnsemblMetazoa" id="AAEL000441-RA">
    <property type="protein sequence ID" value="AAEL000441-PA"/>
    <property type="gene ID" value="AAEL000441"/>
</dbReference>
<keyword evidence="2" id="KW-1133">Transmembrane helix</keyword>
<keyword evidence="2" id="KW-0472">Membrane</keyword>
<evidence type="ECO:0000313" key="4">
    <source>
        <dbReference type="EnsemblMetazoa" id="AAEL000441-PA"/>
    </source>
</evidence>
<evidence type="ECO:0000256" key="3">
    <source>
        <dbReference type="SAM" id="SignalP"/>
    </source>
</evidence>
<proteinExistence type="predicted"/>
<gene>
    <name evidence="4" type="primary">5577376</name>
</gene>
<sequence length="358" mass="40329">MSGKVQWVFKLVLVLIHSQMSQAEEVSCTRIDFDQATLTYLSQCSFYQEFESKSYAESLHFQPFRNDANYYLSNRWQGLTCGETVESFSLNEETELRMVYNLLIDSGATLEVRVVDLDRMDSENKPTVVIRWKTEQATFGWGLFREKMDKTVRRAKIQIEANMNAGSDVAIEYFTVFNFEVETNECHSIDEFAPTTTTTTTTTTSSPTTTSTTILASTTTTLSLSTSISEPTTWRTTSTLEMSTAYSPRDESTPTSTEVPTTTTTMSSTSTSTFTTAESSPPTAASVFETNSNGWVWIMLTALFASLLCLAIAASAYIYAMNKHLLDLNIKLKEQRLHRLDHHLGQFKRNDKQKLPIV</sequence>
<feature type="compositionally biased region" description="Low complexity" evidence="1">
    <location>
        <begin position="253"/>
        <end position="283"/>
    </location>
</feature>
<feature type="chain" id="PRO_5044288243" evidence="3">
    <location>
        <begin position="24"/>
        <end position="358"/>
    </location>
</feature>
<organism evidence="4 5">
    <name type="scientific">Aedes aegypti</name>
    <name type="common">Yellowfever mosquito</name>
    <name type="synonym">Culex aegypti</name>
    <dbReference type="NCBI Taxonomy" id="7159"/>
    <lineage>
        <taxon>Eukaryota</taxon>
        <taxon>Metazoa</taxon>
        <taxon>Ecdysozoa</taxon>
        <taxon>Arthropoda</taxon>
        <taxon>Hexapoda</taxon>
        <taxon>Insecta</taxon>
        <taxon>Pterygota</taxon>
        <taxon>Neoptera</taxon>
        <taxon>Endopterygota</taxon>
        <taxon>Diptera</taxon>
        <taxon>Nematocera</taxon>
        <taxon>Culicoidea</taxon>
        <taxon>Culicidae</taxon>
        <taxon>Culicinae</taxon>
        <taxon>Aedini</taxon>
        <taxon>Aedes</taxon>
        <taxon>Stegomyia</taxon>
    </lineage>
</organism>
<dbReference type="OrthoDB" id="7764632at2759"/>
<dbReference type="Proteomes" id="UP000008820">
    <property type="component" value="Chromosome 3"/>
</dbReference>
<dbReference type="InParanoid" id="A0A1S4EVU9"/>
<feature type="signal peptide" evidence="3">
    <location>
        <begin position="1"/>
        <end position="23"/>
    </location>
</feature>
<feature type="region of interest" description="Disordered" evidence="1">
    <location>
        <begin position="243"/>
        <end position="283"/>
    </location>
</feature>
<evidence type="ECO:0000256" key="2">
    <source>
        <dbReference type="SAM" id="Phobius"/>
    </source>
</evidence>
<accession>A0A1S4EVU9</accession>
<protein>
    <submittedName>
        <fullName evidence="4">Uncharacterized protein</fullName>
    </submittedName>
</protein>
<evidence type="ECO:0000313" key="5">
    <source>
        <dbReference type="Proteomes" id="UP000008820"/>
    </source>
</evidence>
<reference evidence="4 5" key="1">
    <citation type="submission" date="2017-06" db="EMBL/GenBank/DDBJ databases">
        <title>Aedes aegypti genome working group (AGWG) sequencing and assembly.</title>
        <authorList>
            <consortium name="Aedes aegypti Genome Working Group (AGWG)"/>
            <person name="Matthews B.J."/>
        </authorList>
    </citation>
    <scope>NUCLEOTIDE SEQUENCE [LARGE SCALE GENOMIC DNA]</scope>
    <source>
        <strain evidence="4 5">LVP_AGWG</strain>
    </source>
</reference>
<keyword evidence="5" id="KW-1185">Reference proteome</keyword>
<evidence type="ECO:0000256" key="1">
    <source>
        <dbReference type="SAM" id="MobiDB-lite"/>
    </source>
</evidence>
<dbReference type="VEuPathDB" id="VectorBase:AAEL000441"/>
<reference evidence="4" key="2">
    <citation type="submission" date="2021-02" db="UniProtKB">
        <authorList>
            <consortium name="EnsemblMetazoa"/>
        </authorList>
    </citation>
    <scope>IDENTIFICATION</scope>
    <source>
        <strain evidence="4">LVP_AGWG</strain>
    </source>
</reference>
<name>A0A1S4EVU9_AEDAE</name>
<feature type="transmembrane region" description="Helical" evidence="2">
    <location>
        <begin position="295"/>
        <end position="320"/>
    </location>
</feature>
<keyword evidence="2" id="KW-0812">Transmembrane</keyword>
<dbReference type="AlphaFoldDB" id="A0A1S4EVU9"/>
<keyword evidence="3" id="KW-0732">Signal</keyword>